<dbReference type="EMBL" id="LRGB01000903">
    <property type="protein sequence ID" value="KZS15299.1"/>
    <property type="molecule type" value="Genomic_DNA"/>
</dbReference>
<dbReference type="Proteomes" id="UP000076858">
    <property type="component" value="Unassembled WGS sequence"/>
</dbReference>
<accession>A0A164YIX0</accession>
<protein>
    <submittedName>
        <fullName evidence="1">Uncharacterized protein</fullName>
    </submittedName>
</protein>
<keyword evidence="2" id="KW-1185">Reference proteome</keyword>
<sequence>MGYFASHYDRHKEKSTEHSLKGNCKVVVMNRKNLKQTTTTVLLLAISIFINLHQSSSNFNFITRCSAHYYLRPVDENSAVEPTEDTSPNISTKYGFKDVSSTGLIVHSTEVGLHVVNNDELNDLTTDAVNESRERVEDQEHLVLETGENVNDSSHVPALTKEGILQRLALLYSKKGLSLSALGGVAKLVKDLGHDIPTDQRTILKTTRVKVGDKSFHPFSLSAGILGKLKRGMKDP</sequence>
<evidence type="ECO:0000313" key="1">
    <source>
        <dbReference type="EMBL" id="KZS15299.1"/>
    </source>
</evidence>
<organism evidence="1 2">
    <name type="scientific">Daphnia magna</name>
    <dbReference type="NCBI Taxonomy" id="35525"/>
    <lineage>
        <taxon>Eukaryota</taxon>
        <taxon>Metazoa</taxon>
        <taxon>Ecdysozoa</taxon>
        <taxon>Arthropoda</taxon>
        <taxon>Crustacea</taxon>
        <taxon>Branchiopoda</taxon>
        <taxon>Diplostraca</taxon>
        <taxon>Cladocera</taxon>
        <taxon>Anomopoda</taxon>
        <taxon>Daphniidae</taxon>
        <taxon>Daphnia</taxon>
    </lineage>
</organism>
<dbReference type="AlphaFoldDB" id="A0A164YIX0"/>
<reference evidence="1 2" key="1">
    <citation type="submission" date="2016-03" db="EMBL/GenBank/DDBJ databases">
        <title>EvidentialGene: Evidence-directed Construction of Genes on Genomes.</title>
        <authorList>
            <person name="Gilbert D.G."/>
            <person name="Choi J.-H."/>
            <person name="Mockaitis K."/>
            <person name="Colbourne J."/>
            <person name="Pfrender M."/>
        </authorList>
    </citation>
    <scope>NUCLEOTIDE SEQUENCE [LARGE SCALE GENOMIC DNA]</scope>
    <source>
        <strain evidence="1 2">Xinb3</strain>
        <tissue evidence="1">Complete organism</tissue>
    </source>
</reference>
<evidence type="ECO:0000313" key="2">
    <source>
        <dbReference type="Proteomes" id="UP000076858"/>
    </source>
</evidence>
<proteinExistence type="predicted"/>
<comment type="caution">
    <text evidence="1">The sequence shown here is derived from an EMBL/GenBank/DDBJ whole genome shotgun (WGS) entry which is preliminary data.</text>
</comment>
<name>A0A164YIX0_9CRUS</name>
<gene>
    <name evidence="1" type="ORF">APZ42_019162</name>
</gene>